<feature type="domain" description="ABC transmembrane type-1" evidence="9">
    <location>
        <begin position="63"/>
        <end position="251"/>
    </location>
</feature>
<comment type="caution">
    <text evidence="10">The sequence shown here is derived from an EMBL/GenBank/DDBJ whole genome shotgun (WGS) entry which is preliminary data.</text>
</comment>
<feature type="transmembrane region" description="Helical" evidence="8">
    <location>
        <begin position="128"/>
        <end position="154"/>
    </location>
</feature>
<accession>A0A4R2CV98</accession>
<evidence type="ECO:0000259" key="9">
    <source>
        <dbReference type="PROSITE" id="PS50928"/>
    </source>
</evidence>
<dbReference type="GO" id="GO:0055085">
    <property type="term" value="P:transmembrane transport"/>
    <property type="evidence" value="ECO:0007669"/>
    <property type="project" value="InterPro"/>
</dbReference>
<evidence type="ECO:0000256" key="1">
    <source>
        <dbReference type="ARBA" id="ARBA00004429"/>
    </source>
</evidence>
<dbReference type="PANTHER" id="PTHR43357:SF4">
    <property type="entry name" value="INNER MEMBRANE ABC TRANSPORTER PERMEASE PROTEIN YDCV"/>
    <property type="match status" value="1"/>
</dbReference>
<evidence type="ECO:0000256" key="5">
    <source>
        <dbReference type="ARBA" id="ARBA00022692"/>
    </source>
</evidence>
<keyword evidence="11" id="KW-1185">Reference proteome</keyword>
<keyword evidence="6 8" id="KW-1133">Transmembrane helix</keyword>
<feature type="transmembrane region" description="Helical" evidence="8">
    <location>
        <begin position="59"/>
        <end position="86"/>
    </location>
</feature>
<evidence type="ECO:0000256" key="7">
    <source>
        <dbReference type="ARBA" id="ARBA00023136"/>
    </source>
</evidence>
<dbReference type="PANTHER" id="PTHR43357">
    <property type="entry name" value="INNER MEMBRANE ABC TRANSPORTER PERMEASE PROTEIN YDCV"/>
    <property type="match status" value="1"/>
</dbReference>
<comment type="similarity">
    <text evidence="8">Belongs to the binding-protein-dependent transport system permease family.</text>
</comment>
<name>A0A4R2CV98_SHIGR</name>
<keyword evidence="3" id="KW-1003">Cell membrane</keyword>
<evidence type="ECO:0000256" key="2">
    <source>
        <dbReference type="ARBA" id="ARBA00022448"/>
    </source>
</evidence>
<protein>
    <submittedName>
        <fullName evidence="10">Putative spermidine/putrescine transport system permease protein</fullName>
    </submittedName>
</protein>
<dbReference type="Gene3D" id="1.10.3720.10">
    <property type="entry name" value="MetI-like"/>
    <property type="match status" value="1"/>
</dbReference>
<organism evidence="10 11">
    <name type="scientific">Shinella granuli</name>
    <dbReference type="NCBI Taxonomy" id="323621"/>
    <lineage>
        <taxon>Bacteria</taxon>
        <taxon>Pseudomonadati</taxon>
        <taxon>Pseudomonadota</taxon>
        <taxon>Alphaproteobacteria</taxon>
        <taxon>Hyphomicrobiales</taxon>
        <taxon>Rhizobiaceae</taxon>
        <taxon>Shinella</taxon>
    </lineage>
</organism>
<keyword evidence="4" id="KW-0997">Cell inner membrane</keyword>
<sequence>MPVALRRVQIAFCCLAMVFLIGPTLVIIPISFSSANFLSYPLPGFSLQWYEKILQPQPWMSALLNSLIIGVGATLVSTVLGTLAALGMSRGRLPARSMILAVVISPMIVPVVISGVGMYFFFARLGLVASFLGLVLAHAVLAVPFVLITVTATLKNFDMNLVRAAASLGASPFHAFRTVTLPLIAPGVISGALFAFVFSFDEVVVALFISGPGQRTLPRQMFDGLRDNIDPSILAMSTLLVIISIVLMGGGALAQKRAAANRSIANL</sequence>
<dbReference type="RefSeq" id="WP_064333469.1">
    <property type="nucleotide sequence ID" value="NZ_BAABEI010000003.1"/>
</dbReference>
<dbReference type="AlphaFoldDB" id="A0A4R2CV98"/>
<dbReference type="SUPFAM" id="SSF161098">
    <property type="entry name" value="MetI-like"/>
    <property type="match status" value="1"/>
</dbReference>
<evidence type="ECO:0000313" key="10">
    <source>
        <dbReference type="EMBL" id="TCN44996.1"/>
    </source>
</evidence>
<evidence type="ECO:0000256" key="6">
    <source>
        <dbReference type="ARBA" id="ARBA00022989"/>
    </source>
</evidence>
<comment type="subcellular location">
    <subcellularLocation>
        <location evidence="1">Cell inner membrane</location>
        <topology evidence="1">Multi-pass membrane protein</topology>
    </subcellularLocation>
    <subcellularLocation>
        <location evidence="8">Cell membrane</location>
        <topology evidence="8">Multi-pass membrane protein</topology>
    </subcellularLocation>
</comment>
<proteinExistence type="inferred from homology"/>
<feature type="transmembrane region" description="Helical" evidence="8">
    <location>
        <begin position="233"/>
        <end position="254"/>
    </location>
</feature>
<dbReference type="CDD" id="cd06261">
    <property type="entry name" value="TM_PBP2"/>
    <property type="match status" value="1"/>
</dbReference>
<feature type="transmembrane region" description="Helical" evidence="8">
    <location>
        <begin position="98"/>
        <end position="122"/>
    </location>
</feature>
<keyword evidence="7 8" id="KW-0472">Membrane</keyword>
<dbReference type="InterPro" id="IPR000515">
    <property type="entry name" value="MetI-like"/>
</dbReference>
<dbReference type="Proteomes" id="UP000295351">
    <property type="component" value="Unassembled WGS sequence"/>
</dbReference>
<feature type="transmembrane region" description="Helical" evidence="8">
    <location>
        <begin position="175"/>
        <end position="198"/>
    </location>
</feature>
<evidence type="ECO:0000256" key="8">
    <source>
        <dbReference type="RuleBase" id="RU363032"/>
    </source>
</evidence>
<keyword evidence="5 8" id="KW-0812">Transmembrane</keyword>
<reference evidence="10 11" key="1">
    <citation type="submission" date="2019-03" db="EMBL/GenBank/DDBJ databases">
        <title>Genomic Encyclopedia of Type Strains, Phase IV (KMG-IV): sequencing the most valuable type-strain genomes for metagenomic binning, comparative biology and taxonomic classification.</title>
        <authorList>
            <person name="Goeker M."/>
        </authorList>
    </citation>
    <scope>NUCLEOTIDE SEQUENCE [LARGE SCALE GENOMIC DNA]</scope>
    <source>
        <strain evidence="10 11">DSM 18401</strain>
    </source>
</reference>
<evidence type="ECO:0000256" key="4">
    <source>
        <dbReference type="ARBA" id="ARBA00022519"/>
    </source>
</evidence>
<feature type="transmembrane region" description="Helical" evidence="8">
    <location>
        <begin position="12"/>
        <end position="39"/>
    </location>
</feature>
<dbReference type="EMBL" id="SLVX01000008">
    <property type="protein sequence ID" value="TCN44996.1"/>
    <property type="molecule type" value="Genomic_DNA"/>
</dbReference>
<dbReference type="Pfam" id="PF00528">
    <property type="entry name" value="BPD_transp_1"/>
    <property type="match status" value="1"/>
</dbReference>
<keyword evidence="2 8" id="KW-0813">Transport</keyword>
<evidence type="ECO:0000256" key="3">
    <source>
        <dbReference type="ARBA" id="ARBA00022475"/>
    </source>
</evidence>
<dbReference type="InterPro" id="IPR035906">
    <property type="entry name" value="MetI-like_sf"/>
</dbReference>
<gene>
    <name evidence="10" type="ORF">EV665_108136</name>
</gene>
<dbReference type="PROSITE" id="PS50928">
    <property type="entry name" value="ABC_TM1"/>
    <property type="match status" value="1"/>
</dbReference>
<evidence type="ECO:0000313" key="11">
    <source>
        <dbReference type="Proteomes" id="UP000295351"/>
    </source>
</evidence>
<dbReference type="GO" id="GO:0005886">
    <property type="term" value="C:plasma membrane"/>
    <property type="evidence" value="ECO:0007669"/>
    <property type="project" value="UniProtKB-SubCell"/>
</dbReference>